<dbReference type="AlphaFoldDB" id="A0A165D944"/>
<dbReference type="EMBL" id="KV424070">
    <property type="protein sequence ID" value="KZT52322.1"/>
    <property type="molecule type" value="Genomic_DNA"/>
</dbReference>
<keyword evidence="2" id="KW-1185">Reference proteome</keyword>
<gene>
    <name evidence="1" type="ORF">CALCODRAFT_92953</name>
</gene>
<evidence type="ECO:0000313" key="1">
    <source>
        <dbReference type="EMBL" id="KZT52322.1"/>
    </source>
</evidence>
<dbReference type="InParanoid" id="A0A165D944"/>
<name>A0A165D944_9BASI</name>
<sequence length="230" mass="25651">MSLLLGWASTCLSRCYQFDRCSRLRQQYRASVGCIQGARGEASEQPRPAAALSTQQYLRLGQKGRFSPRLPCSPASYDPQLLMDPRCAYCTINARCGAARSKIILAPLGRWSTPDCSAPMPPQDIQVSYNARRMENHNRHARCCCPGQGREKLDSRSTRTQGTTERQATFRVLLALMTRWSGSLTQLGSAYALIPEDTTRCIQRISLTMISPFARDAGEVEFFWLTSAAT</sequence>
<organism evidence="1 2">
    <name type="scientific">Calocera cornea HHB12733</name>
    <dbReference type="NCBI Taxonomy" id="1353952"/>
    <lineage>
        <taxon>Eukaryota</taxon>
        <taxon>Fungi</taxon>
        <taxon>Dikarya</taxon>
        <taxon>Basidiomycota</taxon>
        <taxon>Agaricomycotina</taxon>
        <taxon>Dacrymycetes</taxon>
        <taxon>Dacrymycetales</taxon>
        <taxon>Dacrymycetaceae</taxon>
        <taxon>Calocera</taxon>
    </lineage>
</organism>
<evidence type="ECO:0000313" key="2">
    <source>
        <dbReference type="Proteomes" id="UP000076842"/>
    </source>
</evidence>
<proteinExistence type="predicted"/>
<reference evidence="1 2" key="1">
    <citation type="journal article" date="2016" name="Mol. Biol. Evol.">
        <title>Comparative Genomics of Early-Diverging Mushroom-Forming Fungi Provides Insights into the Origins of Lignocellulose Decay Capabilities.</title>
        <authorList>
            <person name="Nagy L.G."/>
            <person name="Riley R."/>
            <person name="Tritt A."/>
            <person name="Adam C."/>
            <person name="Daum C."/>
            <person name="Floudas D."/>
            <person name="Sun H."/>
            <person name="Yadav J.S."/>
            <person name="Pangilinan J."/>
            <person name="Larsson K.H."/>
            <person name="Matsuura K."/>
            <person name="Barry K."/>
            <person name="Labutti K."/>
            <person name="Kuo R."/>
            <person name="Ohm R.A."/>
            <person name="Bhattacharya S.S."/>
            <person name="Shirouzu T."/>
            <person name="Yoshinaga Y."/>
            <person name="Martin F.M."/>
            <person name="Grigoriev I.V."/>
            <person name="Hibbett D.S."/>
        </authorList>
    </citation>
    <scope>NUCLEOTIDE SEQUENCE [LARGE SCALE GENOMIC DNA]</scope>
    <source>
        <strain evidence="1 2">HHB12733</strain>
    </source>
</reference>
<accession>A0A165D944</accession>
<protein>
    <submittedName>
        <fullName evidence="1">Uncharacterized protein</fullName>
    </submittedName>
</protein>
<dbReference type="Proteomes" id="UP000076842">
    <property type="component" value="Unassembled WGS sequence"/>
</dbReference>